<dbReference type="PANTHER" id="PTHR47426:SF3">
    <property type="entry name" value="GCN5-RELATED N-ACETYLTRANSFERASE 6, CHLOROPLASTIC"/>
    <property type="match status" value="1"/>
</dbReference>
<evidence type="ECO:0000313" key="2">
    <source>
        <dbReference type="EnsemblProtists" id="EOD04283"/>
    </source>
</evidence>
<organism evidence="2 3">
    <name type="scientific">Emiliania huxleyi (strain CCMP1516)</name>
    <dbReference type="NCBI Taxonomy" id="280463"/>
    <lineage>
        <taxon>Eukaryota</taxon>
        <taxon>Haptista</taxon>
        <taxon>Haptophyta</taxon>
        <taxon>Prymnesiophyceae</taxon>
        <taxon>Isochrysidales</taxon>
        <taxon>Noelaerhabdaceae</taxon>
        <taxon>Emiliania</taxon>
    </lineage>
</organism>
<dbReference type="InterPro" id="IPR016181">
    <property type="entry name" value="Acyl_CoA_acyltransferase"/>
</dbReference>
<accession>A0A0D3HZ48</accession>
<dbReference type="PaxDb" id="2903-EOD04283"/>
<dbReference type="HOGENOM" id="CLU_1404841_0_0_1"/>
<dbReference type="Pfam" id="PF00583">
    <property type="entry name" value="Acetyltransf_1"/>
    <property type="match status" value="1"/>
</dbReference>
<dbReference type="GeneID" id="17256295"/>
<evidence type="ECO:0000259" key="1">
    <source>
        <dbReference type="PROSITE" id="PS51186"/>
    </source>
</evidence>
<reference evidence="3" key="1">
    <citation type="journal article" date="2013" name="Nature">
        <title>Pan genome of the phytoplankton Emiliania underpins its global distribution.</title>
        <authorList>
            <person name="Read B.A."/>
            <person name="Kegel J."/>
            <person name="Klute M.J."/>
            <person name="Kuo A."/>
            <person name="Lefebvre S.C."/>
            <person name="Maumus F."/>
            <person name="Mayer C."/>
            <person name="Miller J."/>
            <person name="Monier A."/>
            <person name="Salamov A."/>
            <person name="Young J."/>
            <person name="Aguilar M."/>
            <person name="Claverie J.M."/>
            <person name="Frickenhaus S."/>
            <person name="Gonzalez K."/>
            <person name="Herman E.K."/>
            <person name="Lin Y.C."/>
            <person name="Napier J."/>
            <person name="Ogata H."/>
            <person name="Sarno A.F."/>
            <person name="Shmutz J."/>
            <person name="Schroeder D."/>
            <person name="de Vargas C."/>
            <person name="Verret F."/>
            <person name="von Dassow P."/>
            <person name="Valentin K."/>
            <person name="Van de Peer Y."/>
            <person name="Wheeler G."/>
            <person name="Dacks J.B."/>
            <person name="Delwiche C.F."/>
            <person name="Dyhrman S.T."/>
            <person name="Glockner G."/>
            <person name="John U."/>
            <person name="Richards T."/>
            <person name="Worden A.Z."/>
            <person name="Zhang X."/>
            <person name="Grigoriev I.V."/>
            <person name="Allen A.E."/>
            <person name="Bidle K."/>
            <person name="Borodovsky M."/>
            <person name="Bowler C."/>
            <person name="Brownlee C."/>
            <person name="Cock J.M."/>
            <person name="Elias M."/>
            <person name="Gladyshev V.N."/>
            <person name="Groth M."/>
            <person name="Guda C."/>
            <person name="Hadaegh A."/>
            <person name="Iglesias-Rodriguez M.D."/>
            <person name="Jenkins J."/>
            <person name="Jones B.M."/>
            <person name="Lawson T."/>
            <person name="Leese F."/>
            <person name="Lindquist E."/>
            <person name="Lobanov A."/>
            <person name="Lomsadze A."/>
            <person name="Malik S.B."/>
            <person name="Marsh M.E."/>
            <person name="Mackinder L."/>
            <person name="Mock T."/>
            <person name="Mueller-Roeber B."/>
            <person name="Pagarete A."/>
            <person name="Parker M."/>
            <person name="Probert I."/>
            <person name="Quesneville H."/>
            <person name="Raines C."/>
            <person name="Rensing S.A."/>
            <person name="Riano-Pachon D.M."/>
            <person name="Richier S."/>
            <person name="Rokitta S."/>
            <person name="Shiraiwa Y."/>
            <person name="Soanes D.M."/>
            <person name="van der Giezen M."/>
            <person name="Wahlund T.M."/>
            <person name="Williams B."/>
            <person name="Wilson W."/>
            <person name="Wolfe G."/>
            <person name="Wurch L.L."/>
        </authorList>
    </citation>
    <scope>NUCLEOTIDE SEQUENCE</scope>
</reference>
<dbReference type="InterPro" id="IPR000182">
    <property type="entry name" value="GNAT_dom"/>
</dbReference>
<evidence type="ECO:0000313" key="3">
    <source>
        <dbReference type="Proteomes" id="UP000013827"/>
    </source>
</evidence>
<dbReference type="PROSITE" id="PS51186">
    <property type="entry name" value="GNAT"/>
    <property type="match status" value="1"/>
</dbReference>
<dbReference type="GeneID" id="17250432"/>
<sequence>MLSLLSCVAPLSWHIQPAAPSHVRLAASLCVDEFTALPLPLLPVPGWKRQARERAIDEWAASRRALLASGEPHALIVGLRDAAEAGRFFEGPMYPYIANVAVRVGARRLGLGRALVEEAERTAVELGFDRLYIKVDRQNFGARRLYDRLGYEICYLQNRPPDRTNKQRQMLFLRKAVGAGAAGAGESAREAART</sequence>
<dbReference type="Gene3D" id="3.40.630.30">
    <property type="match status" value="1"/>
</dbReference>
<dbReference type="RefSeq" id="XP_005756712.1">
    <property type="nucleotide sequence ID" value="XM_005756655.1"/>
</dbReference>
<keyword evidence="3" id="KW-1185">Reference proteome</keyword>
<reference evidence="2" key="2">
    <citation type="submission" date="2024-10" db="UniProtKB">
        <authorList>
            <consortium name="EnsemblProtists"/>
        </authorList>
    </citation>
    <scope>IDENTIFICATION</scope>
</reference>
<dbReference type="GO" id="GO:0016747">
    <property type="term" value="F:acyltransferase activity, transferring groups other than amino-acyl groups"/>
    <property type="evidence" value="ECO:0007669"/>
    <property type="project" value="InterPro"/>
</dbReference>
<dbReference type="EnsemblProtists" id="EOD10141">
    <property type="protein sequence ID" value="EOD10141"/>
    <property type="gene ID" value="EMIHUDRAFT_459872"/>
</dbReference>
<dbReference type="RefSeq" id="XP_005762570.1">
    <property type="nucleotide sequence ID" value="XM_005762513.1"/>
</dbReference>
<dbReference type="PANTHER" id="PTHR47426">
    <property type="entry name" value="ACYL-COA N-ACYLTRANSFERASES (NAT) SUPERFAMILY PROTEIN"/>
    <property type="match status" value="1"/>
</dbReference>
<dbReference type="KEGG" id="ehx:EMIHUDRAFT_460266"/>
<dbReference type="AlphaFoldDB" id="A0A0D3HZ48"/>
<protein>
    <recommendedName>
        <fullName evidence="1">N-acetyltransferase domain-containing protein</fullName>
    </recommendedName>
</protein>
<proteinExistence type="predicted"/>
<dbReference type="Proteomes" id="UP000013827">
    <property type="component" value="Unassembled WGS sequence"/>
</dbReference>
<dbReference type="CDD" id="cd04301">
    <property type="entry name" value="NAT_SF"/>
    <property type="match status" value="1"/>
</dbReference>
<dbReference type="KEGG" id="ehx:EMIHUDRAFT_459872"/>
<feature type="domain" description="N-acetyltransferase" evidence="1">
    <location>
        <begin position="34"/>
        <end position="178"/>
    </location>
</feature>
<dbReference type="SUPFAM" id="SSF55729">
    <property type="entry name" value="Acyl-CoA N-acyltransferases (Nat)"/>
    <property type="match status" value="1"/>
</dbReference>
<dbReference type="EnsemblProtists" id="EOD04283">
    <property type="protein sequence ID" value="EOD04283"/>
    <property type="gene ID" value="EMIHUDRAFT_460266"/>
</dbReference>
<name>A0A0D3HZ48_EMIH1</name>